<evidence type="ECO:0000313" key="2">
    <source>
        <dbReference type="EMBL" id="CAG8729590.1"/>
    </source>
</evidence>
<evidence type="ECO:0000256" key="1">
    <source>
        <dbReference type="SAM" id="MobiDB-lite"/>
    </source>
</evidence>
<keyword evidence="3" id="KW-1185">Reference proteome</keyword>
<comment type="caution">
    <text evidence="2">The sequence shown here is derived from an EMBL/GenBank/DDBJ whole genome shotgun (WGS) entry which is preliminary data.</text>
</comment>
<dbReference type="AlphaFoldDB" id="A0A9N9IC87"/>
<evidence type="ECO:0000313" key="3">
    <source>
        <dbReference type="Proteomes" id="UP000789570"/>
    </source>
</evidence>
<feature type="compositionally biased region" description="Basic and acidic residues" evidence="1">
    <location>
        <begin position="13"/>
        <end position="23"/>
    </location>
</feature>
<reference evidence="2" key="1">
    <citation type="submission" date="2021-06" db="EMBL/GenBank/DDBJ databases">
        <authorList>
            <person name="Kallberg Y."/>
            <person name="Tangrot J."/>
            <person name="Rosling A."/>
        </authorList>
    </citation>
    <scope>NUCLEOTIDE SEQUENCE</scope>
    <source>
        <strain evidence="2">UK204</strain>
    </source>
</reference>
<gene>
    <name evidence="2" type="ORF">FCALED_LOCUS14897</name>
</gene>
<protein>
    <submittedName>
        <fullName evidence="2">1729_t:CDS:1</fullName>
    </submittedName>
</protein>
<accession>A0A9N9IC87</accession>
<dbReference type="Proteomes" id="UP000789570">
    <property type="component" value="Unassembled WGS sequence"/>
</dbReference>
<feature type="region of interest" description="Disordered" evidence="1">
    <location>
        <begin position="1"/>
        <end position="23"/>
    </location>
</feature>
<organism evidence="2 3">
    <name type="scientific">Funneliformis caledonium</name>
    <dbReference type="NCBI Taxonomy" id="1117310"/>
    <lineage>
        <taxon>Eukaryota</taxon>
        <taxon>Fungi</taxon>
        <taxon>Fungi incertae sedis</taxon>
        <taxon>Mucoromycota</taxon>
        <taxon>Glomeromycotina</taxon>
        <taxon>Glomeromycetes</taxon>
        <taxon>Glomerales</taxon>
        <taxon>Glomeraceae</taxon>
        <taxon>Funneliformis</taxon>
    </lineage>
</organism>
<sequence length="121" mass="14070">NTVKNSEEENECNEDKFDVDMDADKNNMNINECDINNADEIPEFSIEAEEQPVFEHIHNYALQIPKLTNQIILIDIRSVSGHTVPRFPDAAYAEFMDLVSTHHFSNSARNDVLKWFRKHHL</sequence>
<proteinExistence type="predicted"/>
<dbReference type="EMBL" id="CAJVPQ010011954">
    <property type="protein sequence ID" value="CAG8729590.1"/>
    <property type="molecule type" value="Genomic_DNA"/>
</dbReference>
<name>A0A9N9IC87_9GLOM</name>
<feature type="non-terminal residue" evidence="2">
    <location>
        <position position="1"/>
    </location>
</feature>